<feature type="region of interest" description="Disordered" evidence="1">
    <location>
        <begin position="42"/>
        <end position="63"/>
    </location>
</feature>
<sequence>MAPVNQGPIAPAVYAQFNAPNPAPAPVAPPVYTSYAPSAPAMPYQPYTQQEGPYTQQHEGPYN</sequence>
<comment type="caution">
    <text evidence="2">The sequence shown here is derived from an EMBL/GenBank/DDBJ whole genome shotgun (WGS) entry which is preliminary data.</text>
</comment>
<proteinExistence type="predicted"/>
<feature type="compositionally biased region" description="Polar residues" evidence="1">
    <location>
        <begin position="46"/>
        <end position="63"/>
    </location>
</feature>
<organism evidence="2 3">
    <name type="scientific">Kipferlia bialata</name>
    <dbReference type="NCBI Taxonomy" id="797122"/>
    <lineage>
        <taxon>Eukaryota</taxon>
        <taxon>Metamonada</taxon>
        <taxon>Carpediemonas-like organisms</taxon>
        <taxon>Kipferlia</taxon>
    </lineage>
</organism>
<reference evidence="2 3" key="1">
    <citation type="journal article" date="2018" name="PLoS ONE">
        <title>The draft genome of Kipferlia bialata reveals reductive genome evolution in fornicate parasites.</title>
        <authorList>
            <person name="Tanifuji G."/>
            <person name="Takabayashi S."/>
            <person name="Kume K."/>
            <person name="Takagi M."/>
            <person name="Nakayama T."/>
            <person name="Kamikawa R."/>
            <person name="Inagaki Y."/>
            <person name="Hashimoto T."/>
        </authorList>
    </citation>
    <scope>NUCLEOTIDE SEQUENCE [LARGE SCALE GENOMIC DNA]</scope>
    <source>
        <strain evidence="2">NY0173</strain>
    </source>
</reference>
<dbReference type="AlphaFoldDB" id="A0A391NM49"/>
<evidence type="ECO:0000256" key="1">
    <source>
        <dbReference type="SAM" id="MobiDB-lite"/>
    </source>
</evidence>
<accession>A0A391NM49</accession>
<evidence type="ECO:0000313" key="2">
    <source>
        <dbReference type="EMBL" id="GCA62847.1"/>
    </source>
</evidence>
<dbReference type="Proteomes" id="UP000265618">
    <property type="component" value="Unassembled WGS sequence"/>
</dbReference>
<protein>
    <submittedName>
        <fullName evidence="2">Uncharacterized protein</fullName>
    </submittedName>
</protein>
<gene>
    <name evidence="2" type="ORF">KIPB_006148</name>
</gene>
<keyword evidence="3" id="KW-1185">Reference proteome</keyword>
<name>A0A391NM49_9EUKA</name>
<feature type="non-terminal residue" evidence="2">
    <location>
        <position position="1"/>
    </location>
</feature>
<dbReference type="EMBL" id="BDIP01001545">
    <property type="protein sequence ID" value="GCA62847.1"/>
    <property type="molecule type" value="Genomic_DNA"/>
</dbReference>
<evidence type="ECO:0000313" key="3">
    <source>
        <dbReference type="Proteomes" id="UP000265618"/>
    </source>
</evidence>